<dbReference type="Proteomes" id="UP000239899">
    <property type="component" value="Unassembled WGS sequence"/>
</dbReference>
<keyword evidence="3" id="KW-1185">Reference proteome</keyword>
<feature type="region of interest" description="Disordered" evidence="1">
    <location>
        <begin position="66"/>
        <end position="130"/>
    </location>
</feature>
<evidence type="ECO:0000256" key="1">
    <source>
        <dbReference type="SAM" id="MobiDB-lite"/>
    </source>
</evidence>
<dbReference type="OrthoDB" id="508259at2759"/>
<dbReference type="AlphaFoldDB" id="A0A2P6TSF7"/>
<organism evidence="2 3">
    <name type="scientific">Chlorella sorokiniana</name>
    <name type="common">Freshwater green alga</name>
    <dbReference type="NCBI Taxonomy" id="3076"/>
    <lineage>
        <taxon>Eukaryota</taxon>
        <taxon>Viridiplantae</taxon>
        <taxon>Chlorophyta</taxon>
        <taxon>core chlorophytes</taxon>
        <taxon>Trebouxiophyceae</taxon>
        <taxon>Chlorellales</taxon>
        <taxon>Chlorellaceae</taxon>
        <taxon>Chlorella clade</taxon>
        <taxon>Chlorella</taxon>
    </lineage>
</organism>
<feature type="compositionally biased region" description="Gly residues" evidence="1">
    <location>
        <begin position="115"/>
        <end position="128"/>
    </location>
</feature>
<feature type="compositionally biased region" description="Low complexity" evidence="1">
    <location>
        <begin position="80"/>
        <end position="114"/>
    </location>
</feature>
<dbReference type="PANTHER" id="PTHR33344:SF1">
    <property type="entry name" value="OS06G0214100 PROTEIN"/>
    <property type="match status" value="1"/>
</dbReference>
<reference evidence="2 3" key="1">
    <citation type="journal article" date="2018" name="Plant J.">
        <title>Genome sequences of Chlorella sorokiniana UTEX 1602 and Micractinium conductrix SAG 241.80: implications to maltose excretion by a green alga.</title>
        <authorList>
            <person name="Arriola M.B."/>
            <person name="Velmurugan N."/>
            <person name="Zhang Y."/>
            <person name="Plunkett M.H."/>
            <person name="Hondzo H."/>
            <person name="Barney B.M."/>
        </authorList>
    </citation>
    <scope>NUCLEOTIDE SEQUENCE [LARGE SCALE GENOMIC DNA]</scope>
    <source>
        <strain evidence="3">UTEX 1602</strain>
    </source>
</reference>
<protein>
    <submittedName>
        <fullName evidence="2">Uncharacterized protein</fullName>
    </submittedName>
</protein>
<comment type="caution">
    <text evidence="2">The sequence shown here is derived from an EMBL/GenBank/DDBJ whole genome shotgun (WGS) entry which is preliminary data.</text>
</comment>
<dbReference type="EMBL" id="LHPG02000007">
    <property type="protein sequence ID" value="PRW57001.1"/>
    <property type="molecule type" value="Genomic_DNA"/>
</dbReference>
<accession>A0A2P6TSF7</accession>
<dbReference type="PANTHER" id="PTHR33344">
    <property type="entry name" value="OS02G0761600 PROTEIN"/>
    <property type="match status" value="1"/>
</dbReference>
<evidence type="ECO:0000313" key="2">
    <source>
        <dbReference type="EMBL" id="PRW57001.1"/>
    </source>
</evidence>
<gene>
    <name evidence="2" type="ORF">C2E21_4332</name>
</gene>
<proteinExistence type="predicted"/>
<name>A0A2P6TSF7_CHLSO</name>
<sequence>MAKIDKLRSPGFSLRAKRRARLCALLSIVAAALGLLVVTSRGGQADPATTPRPAAQLTAAVVAASDAEQQGHAADGGGAVAATTGTQQQQLHSAAAAADSSSSSSTGGSSSSGSSSGGDSGGGQGTGTGVWFEVEQGEGKPPAKLELLDEPVAEDCYMEPHADYDGPALTWGLTYKKSSAAQCCQACKEFQPQPDGQRCNVWVFCGSRTGECWSPDIWNHTTGECWLKYQAEWDNVVDRERTNLAVNRRGRYPDEFRNEHKTSPDKVQWTAGVIPASG</sequence>
<evidence type="ECO:0000313" key="3">
    <source>
        <dbReference type="Proteomes" id="UP000239899"/>
    </source>
</evidence>